<accession>A0A0G1N678</accession>
<dbReference type="PANTHER" id="PTHR47618:SF1">
    <property type="entry name" value="BIFUNCTIONAL OLIGORIBONUCLEASE AND PAP PHOSPHATASE NRNA"/>
    <property type="match status" value="1"/>
</dbReference>
<dbReference type="STRING" id="1618589.UX25_C0053G0003"/>
<sequence length="331" mass="37180">MNYPLSKKILEEIKKANKILVNCHRSPDADSAGSALALYEVLVSFAKDVKVICPDKLPEDLKFLPFSEKVEKIDFEKFDFTPYDLFIVLDSGNVAMVTKKRDRPLPKVKKIVIDHHRTNESFAEINLVDDKISSTAELLYDIFEDWGTGVTKSMAQNLLAGMIADTGVFAYSAVTARTLQIAQFLMEKGADKNEIILNIFKSYPFEKVKFWGEILKRMEWDKEHKFVWSAIPHEVYKNFDNPASAKESAASLFAPIIKNTNFGMIMVEEDKGVLSISLRGRTGFDVSKVAEKLGGGGHLSAAGAKLYEKDFDTAVIKVLEVARRLVNENKN</sequence>
<gene>
    <name evidence="3" type="ORF">UX25_C0053G0003</name>
</gene>
<dbReference type="InterPro" id="IPR001667">
    <property type="entry name" value="DDH_dom"/>
</dbReference>
<dbReference type="Pfam" id="PF02272">
    <property type="entry name" value="DHHA1"/>
    <property type="match status" value="1"/>
</dbReference>
<protein>
    <submittedName>
        <fullName evidence="3">DHHA1 domain protein</fullName>
    </submittedName>
</protein>
<proteinExistence type="predicted"/>
<dbReference type="Proteomes" id="UP000034922">
    <property type="component" value="Unassembled WGS sequence"/>
</dbReference>
<dbReference type="Gene3D" id="3.90.1640.10">
    <property type="entry name" value="inorganic pyrophosphatase (n-terminal core)"/>
    <property type="match status" value="1"/>
</dbReference>
<feature type="domain" description="DHHA1" evidence="2">
    <location>
        <begin position="249"/>
        <end position="319"/>
    </location>
</feature>
<dbReference type="Pfam" id="PF01368">
    <property type="entry name" value="DHH"/>
    <property type="match status" value="1"/>
</dbReference>
<dbReference type="EMBL" id="LCLM01000053">
    <property type="protein sequence ID" value="KKU15797.1"/>
    <property type="molecule type" value="Genomic_DNA"/>
</dbReference>
<dbReference type="InterPro" id="IPR051319">
    <property type="entry name" value="Oligoribo/pAp-PDE_c-di-AMP_PDE"/>
</dbReference>
<organism evidence="3 4">
    <name type="scientific">Candidatus Woesebacteria bacterium GW2011_GWC2_45_9</name>
    <dbReference type="NCBI Taxonomy" id="1618589"/>
    <lineage>
        <taxon>Bacteria</taxon>
        <taxon>Candidatus Woeseibacteriota</taxon>
    </lineage>
</organism>
<reference evidence="3 4" key="1">
    <citation type="journal article" date="2015" name="Nature">
        <title>rRNA introns, odd ribosomes, and small enigmatic genomes across a large radiation of phyla.</title>
        <authorList>
            <person name="Brown C.T."/>
            <person name="Hug L.A."/>
            <person name="Thomas B.C."/>
            <person name="Sharon I."/>
            <person name="Castelle C.J."/>
            <person name="Singh A."/>
            <person name="Wilkins M.J."/>
            <person name="Williams K.H."/>
            <person name="Banfield J.F."/>
        </authorList>
    </citation>
    <scope>NUCLEOTIDE SEQUENCE [LARGE SCALE GENOMIC DNA]</scope>
</reference>
<dbReference type="GO" id="GO:0003676">
    <property type="term" value="F:nucleic acid binding"/>
    <property type="evidence" value="ECO:0007669"/>
    <property type="project" value="InterPro"/>
</dbReference>
<dbReference type="InterPro" id="IPR038763">
    <property type="entry name" value="DHH_sf"/>
</dbReference>
<dbReference type="AlphaFoldDB" id="A0A0G1N678"/>
<name>A0A0G1N678_9BACT</name>
<evidence type="ECO:0000313" key="3">
    <source>
        <dbReference type="EMBL" id="KKU15797.1"/>
    </source>
</evidence>
<feature type="domain" description="DDH" evidence="1">
    <location>
        <begin position="18"/>
        <end position="162"/>
    </location>
</feature>
<evidence type="ECO:0000313" key="4">
    <source>
        <dbReference type="Proteomes" id="UP000034922"/>
    </source>
</evidence>
<dbReference type="Gene3D" id="3.10.310.30">
    <property type="match status" value="1"/>
</dbReference>
<comment type="caution">
    <text evidence="3">The sequence shown here is derived from an EMBL/GenBank/DDBJ whole genome shotgun (WGS) entry which is preliminary data.</text>
</comment>
<dbReference type="PANTHER" id="PTHR47618">
    <property type="entry name" value="BIFUNCTIONAL OLIGORIBONUCLEASE AND PAP PHOSPHATASE NRNA"/>
    <property type="match status" value="1"/>
</dbReference>
<evidence type="ECO:0000259" key="2">
    <source>
        <dbReference type="Pfam" id="PF02272"/>
    </source>
</evidence>
<evidence type="ECO:0000259" key="1">
    <source>
        <dbReference type="Pfam" id="PF01368"/>
    </source>
</evidence>
<dbReference type="InterPro" id="IPR003156">
    <property type="entry name" value="DHHA1_dom"/>
</dbReference>
<dbReference type="SUPFAM" id="SSF64182">
    <property type="entry name" value="DHH phosphoesterases"/>
    <property type="match status" value="1"/>
</dbReference>